<protein>
    <submittedName>
        <fullName evidence="2">Uncharacterized protein</fullName>
    </submittedName>
</protein>
<feature type="non-terminal residue" evidence="2">
    <location>
        <position position="1"/>
    </location>
</feature>
<feature type="region of interest" description="Disordered" evidence="1">
    <location>
        <begin position="1"/>
        <end position="124"/>
    </location>
</feature>
<sequence>LRARSRPLPPGDPGDLPAGPRRPGSGRGDVRGLPRRSDGGPDRRRRRQRCRPLDRLSGPGAVGSRRRSAAVLRRRARRLATLGRRRSRHGGRRLPLHGGGSAGGRRTGAARVPGRPRARGDPVL</sequence>
<gene>
    <name evidence="2" type="ORF">AVDCRST_MAG79-981</name>
</gene>
<feature type="compositionally biased region" description="Basic and acidic residues" evidence="1">
    <location>
        <begin position="28"/>
        <end position="42"/>
    </location>
</feature>
<accession>A0A6J4TT81</accession>
<proteinExistence type="predicted"/>
<dbReference type="AlphaFoldDB" id="A0A6J4TT81"/>
<feature type="non-terminal residue" evidence="2">
    <location>
        <position position="124"/>
    </location>
</feature>
<dbReference type="EMBL" id="CADCWC010000170">
    <property type="protein sequence ID" value="CAA9531666.1"/>
    <property type="molecule type" value="Genomic_DNA"/>
</dbReference>
<organism evidence="2">
    <name type="scientific">uncultured Thermoleophilia bacterium</name>
    <dbReference type="NCBI Taxonomy" id="1497501"/>
    <lineage>
        <taxon>Bacteria</taxon>
        <taxon>Bacillati</taxon>
        <taxon>Actinomycetota</taxon>
        <taxon>Thermoleophilia</taxon>
        <taxon>environmental samples</taxon>
    </lineage>
</organism>
<reference evidence="2" key="1">
    <citation type="submission" date="2020-02" db="EMBL/GenBank/DDBJ databases">
        <authorList>
            <person name="Meier V. D."/>
        </authorList>
    </citation>
    <scope>NUCLEOTIDE SEQUENCE</scope>
    <source>
        <strain evidence="2">AVDCRST_MAG79</strain>
    </source>
</reference>
<feature type="compositionally biased region" description="Gly residues" evidence="1">
    <location>
        <begin position="97"/>
        <end position="106"/>
    </location>
</feature>
<feature type="compositionally biased region" description="Low complexity" evidence="1">
    <location>
        <begin position="13"/>
        <end position="23"/>
    </location>
</feature>
<name>A0A6J4TT81_9ACTN</name>
<feature type="compositionally biased region" description="Basic residues" evidence="1">
    <location>
        <begin position="64"/>
        <end position="95"/>
    </location>
</feature>
<evidence type="ECO:0000313" key="2">
    <source>
        <dbReference type="EMBL" id="CAA9531666.1"/>
    </source>
</evidence>
<evidence type="ECO:0000256" key="1">
    <source>
        <dbReference type="SAM" id="MobiDB-lite"/>
    </source>
</evidence>